<evidence type="ECO:0000313" key="2">
    <source>
        <dbReference type="Proteomes" id="UP000887013"/>
    </source>
</evidence>
<keyword evidence="2" id="KW-1185">Reference proteome</keyword>
<comment type="caution">
    <text evidence="1">The sequence shown here is derived from an EMBL/GenBank/DDBJ whole genome shotgun (WGS) entry which is preliminary data.</text>
</comment>
<accession>A0A8X6U2H8</accession>
<dbReference type="Proteomes" id="UP000887013">
    <property type="component" value="Unassembled WGS sequence"/>
</dbReference>
<dbReference type="EMBL" id="BMAW01070117">
    <property type="protein sequence ID" value="GFT71831.1"/>
    <property type="molecule type" value="Genomic_DNA"/>
</dbReference>
<reference evidence="1" key="1">
    <citation type="submission" date="2020-08" db="EMBL/GenBank/DDBJ databases">
        <title>Multicomponent nature underlies the extraordinary mechanical properties of spider dragline silk.</title>
        <authorList>
            <person name="Kono N."/>
            <person name="Nakamura H."/>
            <person name="Mori M."/>
            <person name="Yoshida Y."/>
            <person name="Ohtoshi R."/>
            <person name="Malay A.D."/>
            <person name="Moran D.A.P."/>
            <person name="Tomita M."/>
            <person name="Numata K."/>
            <person name="Arakawa K."/>
        </authorList>
    </citation>
    <scope>NUCLEOTIDE SEQUENCE</scope>
</reference>
<name>A0A8X6U2H8_NEPPI</name>
<protein>
    <submittedName>
        <fullName evidence="1">Uncharacterized protein</fullName>
    </submittedName>
</protein>
<gene>
    <name evidence="1" type="ORF">NPIL_114691</name>
</gene>
<proteinExistence type="predicted"/>
<organism evidence="1 2">
    <name type="scientific">Nephila pilipes</name>
    <name type="common">Giant wood spider</name>
    <name type="synonym">Nephila maculata</name>
    <dbReference type="NCBI Taxonomy" id="299642"/>
    <lineage>
        <taxon>Eukaryota</taxon>
        <taxon>Metazoa</taxon>
        <taxon>Ecdysozoa</taxon>
        <taxon>Arthropoda</taxon>
        <taxon>Chelicerata</taxon>
        <taxon>Arachnida</taxon>
        <taxon>Araneae</taxon>
        <taxon>Araneomorphae</taxon>
        <taxon>Entelegynae</taxon>
        <taxon>Araneoidea</taxon>
        <taxon>Nephilidae</taxon>
        <taxon>Nephila</taxon>
    </lineage>
</organism>
<evidence type="ECO:0000313" key="1">
    <source>
        <dbReference type="EMBL" id="GFT71831.1"/>
    </source>
</evidence>
<sequence length="107" mass="11623">MNTHLVKPRSIPDQVMEEAMGDELGSSPTSHETVFWNWAEDREDLQARPKGGTEQCCRLVGGRALQTKQNSAGPYGLGDHGVLGQALTGTRKTYPGFCNTTGPNTDF</sequence>
<dbReference type="AlphaFoldDB" id="A0A8X6U2H8"/>